<evidence type="ECO:0000259" key="6">
    <source>
        <dbReference type="Pfam" id="PF00291"/>
    </source>
</evidence>
<dbReference type="InterPro" id="IPR029144">
    <property type="entry name" value="Thr_synth_N"/>
</dbReference>
<dbReference type="EMBL" id="DVNK01000017">
    <property type="protein sequence ID" value="HIU46068.1"/>
    <property type="molecule type" value="Genomic_DNA"/>
</dbReference>
<dbReference type="CDD" id="cd01560">
    <property type="entry name" value="Thr-synth_2"/>
    <property type="match status" value="1"/>
</dbReference>
<comment type="similarity">
    <text evidence="2">Belongs to the threonine synthase family.</text>
</comment>
<dbReference type="Gene3D" id="3.40.50.1100">
    <property type="match status" value="2"/>
</dbReference>
<name>A0A9D1LQ91_9FIRM</name>
<feature type="domain" description="Threonine synthase N-terminal" evidence="7">
    <location>
        <begin position="2"/>
        <end position="79"/>
    </location>
</feature>
<proteinExistence type="inferred from homology"/>
<evidence type="ECO:0000256" key="5">
    <source>
        <dbReference type="PIRSR" id="PIRSR604450-51"/>
    </source>
</evidence>
<dbReference type="InterPro" id="IPR036052">
    <property type="entry name" value="TrpB-like_PALP_sf"/>
</dbReference>
<dbReference type="InterPro" id="IPR037158">
    <property type="entry name" value="Thr_synth_N_sf"/>
</dbReference>
<dbReference type="SUPFAM" id="SSF53686">
    <property type="entry name" value="Tryptophan synthase beta subunit-like PLP-dependent enzymes"/>
    <property type="match status" value="1"/>
</dbReference>
<reference evidence="8" key="1">
    <citation type="submission" date="2020-10" db="EMBL/GenBank/DDBJ databases">
        <authorList>
            <person name="Gilroy R."/>
        </authorList>
    </citation>
    <scope>NUCLEOTIDE SEQUENCE</scope>
    <source>
        <strain evidence="8">ChiSxjej2B14-8506</strain>
    </source>
</reference>
<keyword evidence="8" id="KW-0456">Lyase</keyword>
<dbReference type="NCBIfam" id="TIGR00260">
    <property type="entry name" value="thrC"/>
    <property type="match status" value="1"/>
</dbReference>
<evidence type="ECO:0000259" key="7">
    <source>
        <dbReference type="Pfam" id="PF14821"/>
    </source>
</evidence>
<gene>
    <name evidence="8" type="ORF">IAC59_02290</name>
</gene>
<evidence type="ECO:0000256" key="4">
    <source>
        <dbReference type="NCBIfam" id="TIGR00260"/>
    </source>
</evidence>
<comment type="cofactor">
    <cofactor evidence="1 5">
        <name>pyridoxal 5'-phosphate</name>
        <dbReference type="ChEBI" id="CHEBI:597326"/>
    </cofactor>
</comment>
<keyword evidence="3 5" id="KW-0663">Pyridoxal phosphate</keyword>
<evidence type="ECO:0000256" key="2">
    <source>
        <dbReference type="ARBA" id="ARBA00005517"/>
    </source>
</evidence>
<dbReference type="GO" id="GO:0004795">
    <property type="term" value="F:threonine synthase activity"/>
    <property type="evidence" value="ECO:0007669"/>
    <property type="project" value="UniProtKB-UniRule"/>
</dbReference>
<protein>
    <recommendedName>
        <fullName evidence="4">Threonine synthase</fullName>
        <ecNumber evidence="4">4.2.3.1</ecNumber>
    </recommendedName>
</protein>
<dbReference type="AlphaFoldDB" id="A0A9D1LQ91"/>
<dbReference type="InterPro" id="IPR004450">
    <property type="entry name" value="Thr_synthase-like"/>
</dbReference>
<dbReference type="Pfam" id="PF00291">
    <property type="entry name" value="PALP"/>
    <property type="match status" value="1"/>
</dbReference>
<dbReference type="Proteomes" id="UP000824123">
    <property type="component" value="Unassembled WGS sequence"/>
</dbReference>
<dbReference type="Gene3D" id="3.90.1380.10">
    <property type="entry name" value="Threonine synthase, N-terminal domain"/>
    <property type="match status" value="1"/>
</dbReference>
<dbReference type="GO" id="GO:0009088">
    <property type="term" value="P:threonine biosynthetic process"/>
    <property type="evidence" value="ECO:0007669"/>
    <property type="project" value="UniProtKB-UniRule"/>
</dbReference>
<feature type="modified residue" description="N6-(pyridoxal phosphate)lysine" evidence="5">
    <location>
        <position position="112"/>
    </location>
</feature>
<accession>A0A9D1LQ91</accession>
<organism evidence="8 9">
    <name type="scientific">Candidatus Fimadaptatus faecigallinarum</name>
    <dbReference type="NCBI Taxonomy" id="2840814"/>
    <lineage>
        <taxon>Bacteria</taxon>
        <taxon>Bacillati</taxon>
        <taxon>Bacillota</taxon>
        <taxon>Clostridia</taxon>
        <taxon>Eubacteriales</taxon>
        <taxon>Candidatus Fimadaptatus</taxon>
    </lineage>
</organism>
<dbReference type="InterPro" id="IPR001926">
    <property type="entry name" value="TrpB-like_PALP"/>
</dbReference>
<reference evidence="8" key="2">
    <citation type="journal article" date="2021" name="PeerJ">
        <title>Extensive microbial diversity within the chicken gut microbiome revealed by metagenomics and culture.</title>
        <authorList>
            <person name="Gilroy R."/>
            <person name="Ravi A."/>
            <person name="Getino M."/>
            <person name="Pursley I."/>
            <person name="Horton D.L."/>
            <person name="Alikhan N.F."/>
            <person name="Baker D."/>
            <person name="Gharbi K."/>
            <person name="Hall N."/>
            <person name="Watson M."/>
            <person name="Adriaenssens E.M."/>
            <person name="Foster-Nyarko E."/>
            <person name="Jarju S."/>
            <person name="Secka A."/>
            <person name="Antonio M."/>
            <person name="Oren A."/>
            <person name="Chaudhuri R.R."/>
            <person name="La Ragione R."/>
            <person name="Hildebrand F."/>
            <person name="Pallen M.J."/>
        </authorList>
    </citation>
    <scope>NUCLEOTIDE SEQUENCE</scope>
    <source>
        <strain evidence="8">ChiSxjej2B14-8506</strain>
    </source>
</reference>
<dbReference type="GO" id="GO:0005737">
    <property type="term" value="C:cytoplasm"/>
    <property type="evidence" value="ECO:0007669"/>
    <property type="project" value="TreeGrafter"/>
</dbReference>
<evidence type="ECO:0000313" key="8">
    <source>
        <dbReference type="EMBL" id="HIU46068.1"/>
    </source>
</evidence>
<evidence type="ECO:0000313" key="9">
    <source>
        <dbReference type="Proteomes" id="UP000824123"/>
    </source>
</evidence>
<evidence type="ECO:0000256" key="1">
    <source>
        <dbReference type="ARBA" id="ARBA00001933"/>
    </source>
</evidence>
<dbReference type="PANTHER" id="PTHR43515:SF1">
    <property type="entry name" value="THREONINE SYNTHASE-LIKE 1"/>
    <property type="match status" value="1"/>
</dbReference>
<feature type="domain" description="Tryptophan synthase beta chain-like PALP" evidence="6">
    <location>
        <begin position="101"/>
        <end position="356"/>
    </location>
</feature>
<dbReference type="Pfam" id="PF14821">
    <property type="entry name" value="Thr_synth_N"/>
    <property type="match status" value="1"/>
</dbReference>
<sequence length="497" mass="54153">MRYMSTRDAALNMTGAQVIVRGLAPDGGLFVPERFCALGLDGIGALAGLAYEARAARVLSAMLDEFAPTELERMTQRAYGGKFEGGAPAPVRTLDADTHVLELFHGPTCAFKDMALQLLPHLMVASKRALGDERRVCILAATSGDTGKAALEGFAGVEGTQCVVFYPYGGVSEAQRLQMVTQRGDNVDVVAVRGNFDDTQRGVKRIFSDAELAARVAELGCELSSANSINFGRLAPQVAYYFSAYVDLVARGAIALGDEIEFAVPTGNFGNILAGIYAKWMGLPVKRFICCSNRNRILDDFLRTGVYDVRREFYRTTSPSMDILISSNLERLLFEMAGRDSEKLRGWMERLMREGIYEVDAGTRARMAQLISSGWADDAAVAAQIKRTWDEHGYLLDTHTAVAMHVLAEYRAHTGDRTPCVVVATASPFKFSADVLRALAGDAPEDAFECAAELERRCGIAMPRPLSELKQLPERHNKVVDAQGMDAAVLDAIAKKI</sequence>
<dbReference type="EC" id="4.2.3.1" evidence="4"/>
<dbReference type="Pfam" id="PF24857">
    <property type="entry name" value="THR4_C"/>
    <property type="match status" value="1"/>
</dbReference>
<evidence type="ECO:0000256" key="3">
    <source>
        <dbReference type="ARBA" id="ARBA00022898"/>
    </source>
</evidence>
<dbReference type="PANTHER" id="PTHR43515">
    <property type="entry name" value="THREONINE SYNTHASE-LIKE 1"/>
    <property type="match status" value="1"/>
</dbReference>
<comment type="caution">
    <text evidence="8">The sequence shown here is derived from an EMBL/GenBank/DDBJ whole genome shotgun (WGS) entry which is preliminary data.</text>
</comment>